<dbReference type="PANTHER" id="PTHR43479:SF12">
    <property type="entry name" value="TRANSCRIPTIONAL REGULATORY PROTEIN"/>
    <property type="match status" value="1"/>
</dbReference>
<evidence type="ECO:0000256" key="2">
    <source>
        <dbReference type="PROSITE-ProRule" id="PRU00335"/>
    </source>
</evidence>
<keyword evidence="5" id="KW-1185">Reference proteome</keyword>
<sequence>MKTRDRIIEAAIALFNDKGTAAVSTNHIAAAVGISPGNLYYHFRNKEDILGAIYDQMDAVGFGDYQAIIAESPAGSLEAMERTFLMIQRFNWRYRFFKRELTALILQHPQLRERHIRTHRALLKLVRHSIDSSIDLGLIRPMDETERQLFTDEIWLLALFWLNYLEVGGEEVTDETLRRGNEVVRQTVRCRLTDRALHLLATMEGTS</sequence>
<dbReference type="InterPro" id="IPR050624">
    <property type="entry name" value="HTH-type_Tx_Regulator"/>
</dbReference>
<dbReference type="PANTHER" id="PTHR43479">
    <property type="entry name" value="ACREF/ENVCD OPERON REPRESSOR-RELATED"/>
    <property type="match status" value="1"/>
</dbReference>
<feature type="domain" description="HTH tetR-type" evidence="3">
    <location>
        <begin position="1"/>
        <end position="61"/>
    </location>
</feature>
<dbReference type="Pfam" id="PF13972">
    <property type="entry name" value="TetR"/>
    <property type="match status" value="1"/>
</dbReference>
<name>A0ABM8ENC2_9BACT</name>
<dbReference type="PRINTS" id="PR00455">
    <property type="entry name" value="HTHTETR"/>
</dbReference>
<protein>
    <submittedName>
        <fullName evidence="4">TetR family transcriptional regulator</fullName>
    </submittedName>
</protein>
<dbReference type="SUPFAM" id="SSF46689">
    <property type="entry name" value="Homeodomain-like"/>
    <property type="match status" value="1"/>
</dbReference>
<dbReference type="Proteomes" id="UP001317705">
    <property type="component" value="Chromosome"/>
</dbReference>
<keyword evidence="1 2" id="KW-0238">DNA-binding</keyword>
<dbReference type="RefSeq" id="WP_282000072.1">
    <property type="nucleotide sequence ID" value="NZ_AP027151.1"/>
</dbReference>
<organism evidence="4 5">
    <name type="scientific">Geotalea uraniireducens</name>
    <dbReference type="NCBI Taxonomy" id="351604"/>
    <lineage>
        <taxon>Bacteria</taxon>
        <taxon>Pseudomonadati</taxon>
        <taxon>Thermodesulfobacteriota</taxon>
        <taxon>Desulfuromonadia</taxon>
        <taxon>Geobacterales</taxon>
        <taxon>Geobacteraceae</taxon>
        <taxon>Geotalea</taxon>
    </lineage>
</organism>
<evidence type="ECO:0000313" key="5">
    <source>
        <dbReference type="Proteomes" id="UP001317705"/>
    </source>
</evidence>
<dbReference type="InterPro" id="IPR009057">
    <property type="entry name" value="Homeodomain-like_sf"/>
</dbReference>
<dbReference type="InterPro" id="IPR025722">
    <property type="entry name" value="TetR"/>
</dbReference>
<evidence type="ECO:0000313" key="4">
    <source>
        <dbReference type="EMBL" id="BDV43959.1"/>
    </source>
</evidence>
<dbReference type="Pfam" id="PF00440">
    <property type="entry name" value="TetR_N"/>
    <property type="match status" value="1"/>
</dbReference>
<dbReference type="PROSITE" id="PS50977">
    <property type="entry name" value="HTH_TETR_2"/>
    <property type="match status" value="1"/>
</dbReference>
<dbReference type="Gene3D" id="1.10.357.10">
    <property type="entry name" value="Tetracycline Repressor, domain 2"/>
    <property type="match status" value="1"/>
</dbReference>
<evidence type="ECO:0000259" key="3">
    <source>
        <dbReference type="PROSITE" id="PS50977"/>
    </source>
</evidence>
<dbReference type="InterPro" id="IPR001647">
    <property type="entry name" value="HTH_TetR"/>
</dbReference>
<proteinExistence type="predicted"/>
<feature type="DNA-binding region" description="H-T-H motif" evidence="2">
    <location>
        <begin position="24"/>
        <end position="43"/>
    </location>
</feature>
<accession>A0ABM8ENC2</accession>
<evidence type="ECO:0000256" key="1">
    <source>
        <dbReference type="ARBA" id="ARBA00023125"/>
    </source>
</evidence>
<reference evidence="4 5" key="1">
    <citation type="submission" date="2022-12" db="EMBL/GenBank/DDBJ databases">
        <title>Polyphasic characterization of Geotalea uranireducens NIT-SL11 newly isolated from a complex of sewage sludge and microbially reduced graphene oxide.</title>
        <authorList>
            <person name="Xie L."/>
            <person name="Yoshida N."/>
            <person name="Meng L."/>
        </authorList>
    </citation>
    <scope>NUCLEOTIDE SEQUENCE [LARGE SCALE GENOMIC DNA]</scope>
    <source>
        <strain evidence="4 5">NIT-SL11</strain>
    </source>
</reference>
<dbReference type="EMBL" id="AP027151">
    <property type="protein sequence ID" value="BDV43959.1"/>
    <property type="molecule type" value="Genomic_DNA"/>
</dbReference>
<gene>
    <name evidence="4" type="ORF">GURASL_28820</name>
</gene>